<dbReference type="EMBL" id="JAXAFJ010000002">
    <property type="protein sequence ID" value="MDX6805389.1"/>
    <property type="molecule type" value="Genomic_DNA"/>
</dbReference>
<sequence length="271" mass="29254">MSDILAKIELYKRREIEEAKQQRSLADIEAKARAASPVRGFARALDAKLDAGKTGLIAEIKKASPSKGLIRPDFDPPALARAYEAGGAACLSILTDQPSFQGAPEFLVAARSACSLPVLRKDFMFDTYQVAEARAWGADAILIILAAVTDEEARDLTLAARDWDLDVLAEVHNPAELDRALQLDARMIGINNRDLRTFEVCLSVTEKLGSLIPPDRMMVGESGIFTPYDVSRAAAAGARAILVGESLMRQDDVEAATRALLAPYQAEAAAE</sequence>
<dbReference type="Pfam" id="PF00218">
    <property type="entry name" value="IGPS"/>
    <property type="match status" value="1"/>
</dbReference>
<evidence type="ECO:0000256" key="2">
    <source>
        <dbReference type="ARBA" id="ARBA00004696"/>
    </source>
</evidence>
<keyword evidence="6 8" id="KW-0057">Aromatic amino acid biosynthesis</keyword>
<dbReference type="InterPro" id="IPR001468">
    <property type="entry name" value="Indole-3-GlycerolPSynthase_CS"/>
</dbReference>
<dbReference type="Gene3D" id="3.20.20.70">
    <property type="entry name" value="Aldolase class I"/>
    <property type="match status" value="1"/>
</dbReference>
<dbReference type="SUPFAM" id="SSF51366">
    <property type="entry name" value="Ribulose-phoshate binding barrel"/>
    <property type="match status" value="1"/>
</dbReference>
<evidence type="ECO:0000256" key="6">
    <source>
        <dbReference type="ARBA" id="ARBA00023141"/>
    </source>
</evidence>
<evidence type="ECO:0000256" key="8">
    <source>
        <dbReference type="HAMAP-Rule" id="MF_00134"/>
    </source>
</evidence>
<gene>
    <name evidence="8 10" type="primary">trpC</name>
    <name evidence="10" type="ORF">SCD90_04870</name>
</gene>
<dbReference type="NCBIfam" id="NF001377">
    <property type="entry name" value="PRK00278.2-4"/>
    <property type="match status" value="1"/>
</dbReference>
<accession>A0ABU4RMQ9</accession>
<dbReference type="RefSeq" id="WP_319843506.1">
    <property type="nucleotide sequence ID" value="NZ_JAXAFJ010000002.1"/>
</dbReference>
<dbReference type="PANTHER" id="PTHR22854">
    <property type="entry name" value="TRYPTOPHAN BIOSYNTHESIS PROTEIN"/>
    <property type="match status" value="1"/>
</dbReference>
<dbReference type="InterPro" id="IPR011060">
    <property type="entry name" value="RibuloseP-bd_barrel"/>
</dbReference>
<evidence type="ECO:0000256" key="3">
    <source>
        <dbReference type="ARBA" id="ARBA00022605"/>
    </source>
</evidence>
<evidence type="ECO:0000256" key="4">
    <source>
        <dbReference type="ARBA" id="ARBA00022793"/>
    </source>
</evidence>
<evidence type="ECO:0000256" key="7">
    <source>
        <dbReference type="ARBA" id="ARBA00023239"/>
    </source>
</evidence>
<dbReference type="InterPro" id="IPR013798">
    <property type="entry name" value="Indole-3-glycerol_P_synth_dom"/>
</dbReference>
<proteinExistence type="inferred from homology"/>
<dbReference type="InterPro" id="IPR045186">
    <property type="entry name" value="Indole-3-glycerol_P_synth"/>
</dbReference>
<evidence type="ECO:0000256" key="1">
    <source>
        <dbReference type="ARBA" id="ARBA00001633"/>
    </source>
</evidence>
<name>A0ABU4RMQ9_9HYPH</name>
<keyword evidence="4 8" id="KW-0210">Decarboxylase</keyword>
<feature type="domain" description="Indole-3-glycerol phosphate synthase" evidence="9">
    <location>
        <begin position="5"/>
        <end position="260"/>
    </location>
</feature>
<keyword evidence="7 8" id="KW-0456">Lyase</keyword>
<comment type="pathway">
    <text evidence="2 8">Amino-acid biosynthesis; L-tryptophan biosynthesis; L-tryptophan from chorismate: step 4/5.</text>
</comment>
<keyword evidence="3 8" id="KW-0028">Amino-acid biosynthesis</keyword>
<dbReference type="EC" id="4.1.1.48" evidence="8"/>
<dbReference type="CDD" id="cd00331">
    <property type="entry name" value="IGPS"/>
    <property type="match status" value="1"/>
</dbReference>
<dbReference type="GO" id="GO:0004425">
    <property type="term" value="F:indole-3-glycerol-phosphate synthase activity"/>
    <property type="evidence" value="ECO:0007669"/>
    <property type="project" value="UniProtKB-EC"/>
</dbReference>
<organism evidence="10 11">
    <name type="scientific">Terrihabitans rhizophilus</name>
    <dbReference type="NCBI Taxonomy" id="3092662"/>
    <lineage>
        <taxon>Bacteria</taxon>
        <taxon>Pseudomonadati</taxon>
        <taxon>Pseudomonadota</taxon>
        <taxon>Alphaproteobacteria</taxon>
        <taxon>Hyphomicrobiales</taxon>
        <taxon>Terrihabitans</taxon>
    </lineage>
</organism>
<protein>
    <recommendedName>
        <fullName evidence="8">Indole-3-glycerol phosphate synthase</fullName>
        <shortName evidence="8">IGPS</shortName>
        <ecNumber evidence="8">4.1.1.48</ecNumber>
    </recommendedName>
</protein>
<keyword evidence="11" id="KW-1185">Reference proteome</keyword>
<dbReference type="NCBIfam" id="NF001373">
    <property type="entry name" value="PRK00278.1-6"/>
    <property type="match status" value="1"/>
</dbReference>
<evidence type="ECO:0000313" key="10">
    <source>
        <dbReference type="EMBL" id="MDX6805389.1"/>
    </source>
</evidence>
<keyword evidence="5 8" id="KW-0822">Tryptophan biosynthesis</keyword>
<dbReference type="HAMAP" id="MF_00134_B">
    <property type="entry name" value="IGPS_B"/>
    <property type="match status" value="1"/>
</dbReference>
<comment type="similarity">
    <text evidence="8">Belongs to the TrpC family.</text>
</comment>
<dbReference type="NCBIfam" id="NF001370">
    <property type="entry name" value="PRK00278.1-2"/>
    <property type="match status" value="1"/>
</dbReference>
<dbReference type="Proteomes" id="UP001274321">
    <property type="component" value="Unassembled WGS sequence"/>
</dbReference>
<evidence type="ECO:0000256" key="5">
    <source>
        <dbReference type="ARBA" id="ARBA00022822"/>
    </source>
</evidence>
<dbReference type="PROSITE" id="PS00614">
    <property type="entry name" value="IGPS"/>
    <property type="match status" value="1"/>
</dbReference>
<dbReference type="InterPro" id="IPR013785">
    <property type="entry name" value="Aldolase_TIM"/>
</dbReference>
<evidence type="ECO:0000259" key="9">
    <source>
        <dbReference type="Pfam" id="PF00218"/>
    </source>
</evidence>
<evidence type="ECO:0000313" key="11">
    <source>
        <dbReference type="Proteomes" id="UP001274321"/>
    </source>
</evidence>
<comment type="catalytic activity">
    <reaction evidence="1 8">
        <text>1-(2-carboxyphenylamino)-1-deoxy-D-ribulose 5-phosphate + H(+) = (1S,2R)-1-C-(indol-3-yl)glycerol 3-phosphate + CO2 + H2O</text>
        <dbReference type="Rhea" id="RHEA:23476"/>
        <dbReference type="ChEBI" id="CHEBI:15377"/>
        <dbReference type="ChEBI" id="CHEBI:15378"/>
        <dbReference type="ChEBI" id="CHEBI:16526"/>
        <dbReference type="ChEBI" id="CHEBI:58613"/>
        <dbReference type="ChEBI" id="CHEBI:58866"/>
        <dbReference type="EC" id="4.1.1.48"/>
    </reaction>
</comment>
<dbReference type="PANTHER" id="PTHR22854:SF2">
    <property type="entry name" value="INDOLE-3-GLYCEROL-PHOSPHATE SYNTHASE"/>
    <property type="match status" value="1"/>
</dbReference>
<reference evidence="10 11" key="1">
    <citation type="submission" date="2023-11" db="EMBL/GenBank/DDBJ databases">
        <authorList>
            <person name="Bao R."/>
        </authorList>
    </citation>
    <scope>NUCLEOTIDE SEQUENCE [LARGE SCALE GENOMIC DNA]</scope>
    <source>
        <strain evidence="10 11">PJ23</strain>
    </source>
</reference>
<comment type="caution">
    <text evidence="10">The sequence shown here is derived from an EMBL/GenBank/DDBJ whole genome shotgun (WGS) entry which is preliminary data.</text>
</comment>